<keyword evidence="3" id="KW-1185">Reference proteome</keyword>
<feature type="compositionally biased region" description="Polar residues" evidence="1">
    <location>
        <begin position="138"/>
        <end position="161"/>
    </location>
</feature>
<evidence type="ECO:0000256" key="1">
    <source>
        <dbReference type="SAM" id="MobiDB-lite"/>
    </source>
</evidence>
<sequence length="199" mass="22511">MQTFYNASQKVSENVTVYGCRLEALLQVAVESGHVSSVARNDMSRSKFWTGLRDEKLKILTRNKYDSIFDYHSLFKEVRSVEQELSAACSISATVNTAQQSTAVDKITVDELTSKMDLLMNKMLSLQKQMKEKPKDAGSSNNDFYCRDNNQNRQGGYTPNRGNYHGANRGSYRGGNRGRYRGGNSQREGFYNNTSQNKL</sequence>
<evidence type="ECO:0000313" key="2">
    <source>
        <dbReference type="EMBL" id="KAH3783831.1"/>
    </source>
</evidence>
<organism evidence="2 3">
    <name type="scientific">Dreissena polymorpha</name>
    <name type="common">Zebra mussel</name>
    <name type="synonym">Mytilus polymorpha</name>
    <dbReference type="NCBI Taxonomy" id="45954"/>
    <lineage>
        <taxon>Eukaryota</taxon>
        <taxon>Metazoa</taxon>
        <taxon>Spiralia</taxon>
        <taxon>Lophotrochozoa</taxon>
        <taxon>Mollusca</taxon>
        <taxon>Bivalvia</taxon>
        <taxon>Autobranchia</taxon>
        <taxon>Heteroconchia</taxon>
        <taxon>Euheterodonta</taxon>
        <taxon>Imparidentia</taxon>
        <taxon>Neoheterodontei</taxon>
        <taxon>Myida</taxon>
        <taxon>Dreissenoidea</taxon>
        <taxon>Dreissenidae</taxon>
        <taxon>Dreissena</taxon>
    </lineage>
</organism>
<evidence type="ECO:0000313" key="3">
    <source>
        <dbReference type="Proteomes" id="UP000828390"/>
    </source>
</evidence>
<gene>
    <name evidence="2" type="ORF">DPMN_161781</name>
</gene>
<accession>A0A9D4IPY8</accession>
<name>A0A9D4IPY8_DREPO</name>
<reference evidence="2" key="2">
    <citation type="submission" date="2020-11" db="EMBL/GenBank/DDBJ databases">
        <authorList>
            <person name="McCartney M.A."/>
            <person name="Auch B."/>
            <person name="Kono T."/>
            <person name="Mallez S."/>
            <person name="Becker A."/>
            <person name="Gohl D.M."/>
            <person name="Silverstein K.A.T."/>
            <person name="Koren S."/>
            <person name="Bechman K.B."/>
            <person name="Herman A."/>
            <person name="Abrahante J.E."/>
            <person name="Garbe J."/>
        </authorList>
    </citation>
    <scope>NUCLEOTIDE SEQUENCE</scope>
    <source>
        <strain evidence="2">Duluth1</strain>
        <tissue evidence="2">Whole animal</tissue>
    </source>
</reference>
<comment type="caution">
    <text evidence="2">The sequence shown here is derived from an EMBL/GenBank/DDBJ whole genome shotgun (WGS) entry which is preliminary data.</text>
</comment>
<dbReference type="AlphaFoldDB" id="A0A9D4IPY8"/>
<protein>
    <submittedName>
        <fullName evidence="2">Uncharacterized protein</fullName>
    </submittedName>
</protein>
<dbReference type="EMBL" id="JAIWYP010000008">
    <property type="protein sequence ID" value="KAH3783831.1"/>
    <property type="molecule type" value="Genomic_DNA"/>
</dbReference>
<feature type="region of interest" description="Disordered" evidence="1">
    <location>
        <begin position="128"/>
        <end position="199"/>
    </location>
</feature>
<dbReference type="Proteomes" id="UP000828390">
    <property type="component" value="Unassembled WGS sequence"/>
</dbReference>
<reference evidence="2" key="1">
    <citation type="journal article" date="2019" name="bioRxiv">
        <title>The Genome of the Zebra Mussel, Dreissena polymorpha: A Resource for Invasive Species Research.</title>
        <authorList>
            <person name="McCartney M.A."/>
            <person name="Auch B."/>
            <person name="Kono T."/>
            <person name="Mallez S."/>
            <person name="Zhang Y."/>
            <person name="Obille A."/>
            <person name="Becker A."/>
            <person name="Abrahante J.E."/>
            <person name="Garbe J."/>
            <person name="Badalamenti J.P."/>
            <person name="Herman A."/>
            <person name="Mangelson H."/>
            <person name="Liachko I."/>
            <person name="Sullivan S."/>
            <person name="Sone E.D."/>
            <person name="Koren S."/>
            <person name="Silverstein K.A.T."/>
            <person name="Beckman K.B."/>
            <person name="Gohl D.M."/>
        </authorList>
    </citation>
    <scope>NUCLEOTIDE SEQUENCE</scope>
    <source>
        <strain evidence="2">Duluth1</strain>
        <tissue evidence="2">Whole animal</tissue>
    </source>
</reference>
<proteinExistence type="predicted"/>